<feature type="region of interest" description="Disordered" evidence="2">
    <location>
        <begin position="1620"/>
        <end position="1640"/>
    </location>
</feature>
<evidence type="ECO:0000256" key="2">
    <source>
        <dbReference type="SAM" id="MobiDB-lite"/>
    </source>
</evidence>
<accession>A0AAD3DS07</accession>
<keyword evidence="4" id="KW-1185">Reference proteome</keyword>
<feature type="region of interest" description="Disordered" evidence="2">
    <location>
        <begin position="237"/>
        <end position="276"/>
    </location>
</feature>
<feature type="region of interest" description="Disordered" evidence="2">
    <location>
        <begin position="1"/>
        <end position="196"/>
    </location>
</feature>
<feature type="compositionally biased region" description="Low complexity" evidence="2">
    <location>
        <begin position="1730"/>
        <end position="1746"/>
    </location>
</feature>
<feature type="compositionally biased region" description="Acidic residues" evidence="2">
    <location>
        <begin position="597"/>
        <end position="606"/>
    </location>
</feature>
<feature type="compositionally biased region" description="Gly residues" evidence="2">
    <location>
        <begin position="607"/>
        <end position="616"/>
    </location>
</feature>
<evidence type="ECO:0008006" key="5">
    <source>
        <dbReference type="Google" id="ProtNLM"/>
    </source>
</evidence>
<dbReference type="PANTHER" id="PTHR13037:SF24">
    <property type="entry name" value="POLYCOMB PROTEIN PCL-RELATED"/>
    <property type="match status" value="1"/>
</dbReference>
<gene>
    <name evidence="3" type="ORF">Agub_g8628</name>
</gene>
<feature type="compositionally biased region" description="Low complexity" evidence="2">
    <location>
        <begin position="1288"/>
        <end position="1302"/>
    </location>
</feature>
<feature type="region of interest" description="Disordered" evidence="2">
    <location>
        <begin position="512"/>
        <end position="553"/>
    </location>
</feature>
<feature type="compositionally biased region" description="Low complexity" evidence="2">
    <location>
        <begin position="1620"/>
        <end position="1637"/>
    </location>
</feature>
<protein>
    <recommendedName>
        <fullName evidence="5">Mediator of RNA polymerase II transcription subunit 13</fullName>
    </recommendedName>
</protein>
<evidence type="ECO:0000313" key="3">
    <source>
        <dbReference type="EMBL" id="GFR46976.1"/>
    </source>
</evidence>
<feature type="compositionally biased region" description="Pro residues" evidence="2">
    <location>
        <begin position="517"/>
        <end position="538"/>
    </location>
</feature>
<evidence type="ECO:0000256" key="1">
    <source>
        <dbReference type="ARBA" id="ARBA00022581"/>
    </source>
</evidence>
<feature type="region of interest" description="Disordered" evidence="2">
    <location>
        <begin position="855"/>
        <end position="899"/>
    </location>
</feature>
<dbReference type="EMBL" id="BMAR01000016">
    <property type="protein sequence ID" value="GFR46976.1"/>
    <property type="molecule type" value="Genomic_DNA"/>
</dbReference>
<feature type="region of interest" description="Disordered" evidence="2">
    <location>
        <begin position="1279"/>
        <end position="1302"/>
    </location>
</feature>
<feature type="non-terminal residue" evidence="3">
    <location>
        <position position="1"/>
    </location>
</feature>
<evidence type="ECO:0000313" key="4">
    <source>
        <dbReference type="Proteomes" id="UP001054857"/>
    </source>
</evidence>
<feature type="compositionally biased region" description="Low complexity" evidence="2">
    <location>
        <begin position="48"/>
        <end position="57"/>
    </location>
</feature>
<dbReference type="PANTHER" id="PTHR13037">
    <property type="entry name" value="FORMIN"/>
    <property type="match status" value="1"/>
</dbReference>
<feature type="region of interest" description="Disordered" evidence="2">
    <location>
        <begin position="1007"/>
        <end position="1061"/>
    </location>
</feature>
<feature type="compositionally biased region" description="Low complexity" evidence="2">
    <location>
        <begin position="215"/>
        <end position="228"/>
    </location>
</feature>
<organism evidence="3 4">
    <name type="scientific">Astrephomene gubernaculifera</name>
    <dbReference type="NCBI Taxonomy" id="47775"/>
    <lineage>
        <taxon>Eukaryota</taxon>
        <taxon>Viridiplantae</taxon>
        <taxon>Chlorophyta</taxon>
        <taxon>core chlorophytes</taxon>
        <taxon>Chlorophyceae</taxon>
        <taxon>CS clade</taxon>
        <taxon>Chlamydomonadales</taxon>
        <taxon>Astrephomenaceae</taxon>
        <taxon>Astrephomene</taxon>
    </lineage>
</organism>
<feature type="region of interest" description="Disordered" evidence="2">
    <location>
        <begin position="209"/>
        <end position="228"/>
    </location>
</feature>
<feature type="compositionally biased region" description="Low complexity" evidence="2">
    <location>
        <begin position="104"/>
        <end position="117"/>
    </location>
</feature>
<comment type="caution">
    <text evidence="3">The sequence shown here is derived from an EMBL/GenBank/DDBJ whole genome shotgun (WGS) entry which is preliminary data.</text>
</comment>
<feature type="compositionally biased region" description="Low complexity" evidence="2">
    <location>
        <begin position="257"/>
        <end position="276"/>
    </location>
</feature>
<feature type="region of interest" description="Disordered" evidence="2">
    <location>
        <begin position="1441"/>
        <end position="1461"/>
    </location>
</feature>
<feature type="compositionally biased region" description="Low complexity" evidence="2">
    <location>
        <begin position="855"/>
        <end position="865"/>
    </location>
</feature>
<keyword evidence="1" id="KW-0945">Host-virus interaction</keyword>
<feature type="compositionally biased region" description="Low complexity" evidence="2">
    <location>
        <begin position="661"/>
        <end position="692"/>
    </location>
</feature>
<proteinExistence type="predicted"/>
<feature type="region of interest" description="Disordered" evidence="2">
    <location>
        <begin position="1730"/>
        <end position="1756"/>
    </location>
</feature>
<dbReference type="Proteomes" id="UP001054857">
    <property type="component" value="Unassembled WGS sequence"/>
</dbReference>
<sequence length="2252" mass="222366">MNRLSDTDSEDDSREDADRPRGTFVLRPAITSLPSIIVDHDTEDDSSSSDTEVVFSSINWSAQESTGLEEAISPGGLRTWPAPPASGVPRPAGGNVVPTRPVTAAADASGSSGIAAGEPKEYDSARSPAQTRNTGGPSGQPTASTPPQPAANGGGAYATDRTKAAELPDADDEDEDDDEEEEEHDAGSLQLYEGRGWLSGAAGRLANVTERKRAAAAATDAEQVAAAARDAAALRLHLQQQRMQQQQQGRQEGGEGQQQLQEEPQGARAAGAAAAGSMVEGTEGNAAGVTDQAAIAVGAAAAANGVAVEKQRDQVVEEEQRIARDFHEAILAAEAEPPLVAPSDLSLHLDAPVAGLGLDDLDALIARLAAGAADLAAPGPAAPPAAAAGAGAAGSDGASGGLWALELPAADSLWSDEEGEDAGRAEPFARQPVQPATSAAATAAAVAVGEAGAATAAATVAPGRSPVTGAAGMAAPVVSAAPAPMLVASTGPAPMPSPSPSSSLPAPLPAKFKFFAAPPPQGSQPGAMPPLPPAPPMLPTGSASVNPSGGGAGPVVLDLRQSIAEVVQRSSREVASAAAQRESEAKAAAARRRLVDSSDDDDDVSGDDGGGGGGGKARPVPPPPAPEARPPVNHAAVGTDADAVISIGSARQQGAASAVQPRTARPPVATVPAAAAATGNSLPSSAASAAVGSDGGGATAVAAKPSSSVGTDCADLRPTSRSVFVCTADRAAEEEERARDIREYLRARSAAAAAAAAAEQQRQRDAAAAAAASAAERRWPEPPLEVAQRVSTLATQQQRMAAETTSVVAATVAAAAAAASNGSQPKSRRVVTFAGGHGGALSDSSVTSASILPSTTSNVSNNASSCAGTAQKGHQPLAAAANTGSGSADGSSSSSPSTDAAVSRAFAGCSTEGDEAWLAEPAAASVVDAKLERGSRMAAAGTVIPLRNQSRNQPPAAFSNSNAAASKLEDGLAGSTSAAGPATAQAKTQAAAPAATATATAPISATAELSDGPSRPSALQLPSPTDQPSPRHPSAPTRPAPKSPAGGSPAGSAPRGAAAASLPTDLGRLPAWLPPDSCFTLLITSPSNLPSLEVGAVLEWLLRASSPSQRSSPSSASASCSLPAFSLVGVRLLGVPPSWPLLPPAAAASSPAASPSATAKPVSVSSSSAAAATSGEVRVLAVACVPRAGLDADLYNHEPPAAAEAASAARELASALAAVPLSEVLRSASSPSAVGREGGAVTPAAAAASKQQLAAWVRVLPGSQQLFGPLRLGPHALSQHLSQHPRTSASGGAPSPGSHAAAAAGAAPAGTFLCMVTSGVLQHAHLLSGLLGRAACLGLTLTGLQVLYASEEGTAAIVSSTPHRPLPYTGAAVLSLYGGNEPLRRWQAQLGPPEARLAARTDPTSLHALYGDVARQITCSYDSAAAVREVSALFYGSSAGGGDGEPTGTPPASPQSHSSGAATAAAAVAGCGLVSGGPAQTQWLALPSCGAAQQAQALWCAQHLLWCGFGVRGLLLSQLPPGASPTASQPQQSRPALLLELRKEEAVEQLPVLLSSLPPPPTSAPASAAALSPPPATISLLAPDVRLLPSDFHSLPQPHVASELLDRSCGTAASTVWSSLHPSSSSSMAASQQAAPQQHHEEDGIAVVALQARQLHAAALVLAALAAHVTTCANANANVSGGVGACAVQQQQTPPPARLELVACRLLRQVPSDVAGCLAVLPSQATVPASAAGSGGASSATSASSSNGPMGQGGRPAQRLVISQPALLAVFHGPSAQERVVRLLQAATQRLQSSGLAAAVAAPAAASGGGGGSNSDDPDGVTWLAVLDKMLRQYYPTTAAATTAPPPLLLAAVSGSQESAKRALAHAFGAGHVFLDAAFHDGVHRPPLPLSSSCNTSAAASAAAAADLSPLQRLLSGPESLPAVVALDLPALHRNLLPRLLKQLWREGYCLHAAATCVVQPGGAAAAAMPELAGKPAVLLYVSRSNAVLHVRALAAALTAAAAGPAGVVSSLGSLVGSTAAAASVSNGGGLYTCTTWHEAAAVVSETWPASSSAAACAALPVPAGSAGAASSSAGGLLQPGAAPGAPQRRFVRPDGSRLLQLTAMVVTPSAAAAQGGSSGSSPAAPLLLPPLGPAPSLDWPRLADMLEGLHAEGFRLAAVRAVAAHPRDVADLGRASCRISQPQQQALHASASAAAAAAATAAAAASTVAAGDAKGCTTSAAATLPPPSNLVMLALARDNAVTSLQILLDEA</sequence>
<feature type="compositionally biased region" description="Low complexity" evidence="2">
    <location>
        <begin position="237"/>
        <end position="250"/>
    </location>
</feature>
<feature type="compositionally biased region" description="Acidic residues" evidence="2">
    <location>
        <begin position="168"/>
        <end position="184"/>
    </location>
</feature>
<feature type="compositionally biased region" description="Pro residues" evidence="2">
    <location>
        <begin position="1025"/>
        <end position="1042"/>
    </location>
</feature>
<feature type="region of interest" description="Disordered" evidence="2">
    <location>
        <begin position="588"/>
        <end position="714"/>
    </location>
</feature>
<reference evidence="3 4" key="1">
    <citation type="journal article" date="2021" name="Sci. Rep.">
        <title>Genome sequencing of the multicellular alga Astrephomene provides insights into convergent evolution of germ-soma differentiation.</title>
        <authorList>
            <person name="Yamashita S."/>
            <person name="Yamamoto K."/>
            <person name="Matsuzaki R."/>
            <person name="Suzuki S."/>
            <person name="Yamaguchi H."/>
            <person name="Hirooka S."/>
            <person name="Minakuchi Y."/>
            <person name="Miyagishima S."/>
            <person name="Kawachi M."/>
            <person name="Toyoda A."/>
            <person name="Nozaki H."/>
        </authorList>
    </citation>
    <scope>NUCLEOTIDE SEQUENCE [LARGE SCALE GENOMIC DNA]</scope>
    <source>
        <strain evidence="3 4">NIES-4017</strain>
    </source>
</reference>
<feature type="compositionally biased region" description="Low complexity" evidence="2">
    <location>
        <begin position="878"/>
        <end position="899"/>
    </location>
</feature>
<feature type="compositionally biased region" description="Pro residues" evidence="2">
    <location>
        <begin position="619"/>
        <end position="629"/>
    </location>
</feature>
<feature type="compositionally biased region" description="Low complexity" evidence="2">
    <location>
        <begin position="1043"/>
        <end position="1061"/>
    </location>
</feature>
<name>A0AAD3DS07_9CHLO</name>